<dbReference type="SUPFAM" id="SSF52540">
    <property type="entry name" value="P-loop containing nucleoside triphosphate hydrolases"/>
    <property type="match status" value="1"/>
</dbReference>
<keyword evidence="6" id="KW-1185">Reference proteome</keyword>
<sequence length="211" mass="24048">MPLLELKQLSVQQAGKMLWRDLSFSLEAGERLGISAPSGTGKTTLGRVLAQWQAPSSGKILLNQKPLSTKGYCPIQLVPQHPDKCFNPFRTTGDSLRDAWTPDEIWFEKLRIKQEWLTRRPNELSGGELARIALLRALDPRTQILIADEVTAQLDAQIQADIWRVLIEESQKRPLSLIIFSHNKTLLEKVSTKVWWVDDNKQFTTTSYLQQ</sequence>
<name>A0A6G6SLC6_PROVU</name>
<dbReference type="GO" id="GO:0016887">
    <property type="term" value="F:ATP hydrolysis activity"/>
    <property type="evidence" value="ECO:0007669"/>
    <property type="project" value="InterPro"/>
</dbReference>
<dbReference type="Proteomes" id="UP000503287">
    <property type="component" value="Chromosome"/>
</dbReference>
<dbReference type="PROSITE" id="PS00211">
    <property type="entry name" value="ABC_TRANSPORTER_1"/>
    <property type="match status" value="1"/>
</dbReference>
<dbReference type="InterPro" id="IPR027417">
    <property type="entry name" value="P-loop_NTPase"/>
</dbReference>
<dbReference type="InterPro" id="IPR050319">
    <property type="entry name" value="ABC_transp_ATP-bind"/>
</dbReference>
<evidence type="ECO:0000313" key="5">
    <source>
        <dbReference type="EMBL" id="QIF95544.1"/>
    </source>
</evidence>
<keyword evidence="2" id="KW-0547">Nucleotide-binding</keyword>
<dbReference type="GO" id="GO:0055085">
    <property type="term" value="P:transmembrane transport"/>
    <property type="evidence" value="ECO:0007669"/>
    <property type="project" value="UniProtKB-ARBA"/>
</dbReference>
<dbReference type="Gene3D" id="3.40.50.300">
    <property type="entry name" value="P-loop containing nucleotide triphosphate hydrolases"/>
    <property type="match status" value="1"/>
</dbReference>
<dbReference type="PANTHER" id="PTHR43776">
    <property type="entry name" value="TRANSPORT ATP-BINDING PROTEIN"/>
    <property type="match status" value="1"/>
</dbReference>
<dbReference type="PANTHER" id="PTHR43776:SF5">
    <property type="entry name" value="ATPASE COMPONENT OF ABC-TYPE TRANSPORT SYSTEM"/>
    <property type="match status" value="1"/>
</dbReference>
<dbReference type="Pfam" id="PF00005">
    <property type="entry name" value="ABC_tran"/>
    <property type="match status" value="1"/>
</dbReference>
<dbReference type="EMBL" id="CP047344">
    <property type="protein sequence ID" value="QIF95544.1"/>
    <property type="molecule type" value="Genomic_DNA"/>
</dbReference>
<proteinExistence type="predicted"/>
<dbReference type="PROSITE" id="PS50893">
    <property type="entry name" value="ABC_TRANSPORTER_2"/>
    <property type="match status" value="1"/>
</dbReference>
<reference evidence="5 6" key="1">
    <citation type="submission" date="2020-01" db="EMBL/GenBank/DDBJ databases">
        <title>The genomic epidemiology of tigecycline resistance gene tet(X) variants in a swine farm in China.</title>
        <authorList>
            <person name="Peng K."/>
            <person name="Li R."/>
        </authorList>
    </citation>
    <scope>NUCLEOTIDE SEQUENCE [LARGE SCALE GENOMIC DNA]</scope>
    <source>
        <strain evidence="5 6">ZN3</strain>
    </source>
</reference>
<evidence type="ECO:0000256" key="3">
    <source>
        <dbReference type="ARBA" id="ARBA00022840"/>
    </source>
</evidence>
<dbReference type="SMART" id="SM00382">
    <property type="entry name" value="AAA"/>
    <property type="match status" value="1"/>
</dbReference>
<accession>A0A6G6SLC6</accession>
<keyword evidence="3 5" id="KW-0067">ATP-binding</keyword>
<organism evidence="5 6">
    <name type="scientific">Proteus vulgaris</name>
    <dbReference type="NCBI Taxonomy" id="585"/>
    <lineage>
        <taxon>Bacteria</taxon>
        <taxon>Pseudomonadati</taxon>
        <taxon>Pseudomonadota</taxon>
        <taxon>Gammaproteobacteria</taxon>
        <taxon>Enterobacterales</taxon>
        <taxon>Morganellaceae</taxon>
        <taxon>Proteus</taxon>
    </lineage>
</organism>
<evidence type="ECO:0000259" key="4">
    <source>
        <dbReference type="PROSITE" id="PS50893"/>
    </source>
</evidence>
<evidence type="ECO:0000256" key="1">
    <source>
        <dbReference type="ARBA" id="ARBA00022448"/>
    </source>
</evidence>
<evidence type="ECO:0000256" key="2">
    <source>
        <dbReference type="ARBA" id="ARBA00022741"/>
    </source>
</evidence>
<gene>
    <name evidence="5" type="ORF">GTH24_17325</name>
</gene>
<dbReference type="AlphaFoldDB" id="A0A6G6SLC6"/>
<dbReference type="GO" id="GO:0005524">
    <property type="term" value="F:ATP binding"/>
    <property type="evidence" value="ECO:0007669"/>
    <property type="project" value="UniProtKB-KW"/>
</dbReference>
<dbReference type="InterPro" id="IPR003593">
    <property type="entry name" value="AAA+_ATPase"/>
</dbReference>
<protein>
    <submittedName>
        <fullName evidence="5">ATP-binding cassette domain-containing protein</fullName>
    </submittedName>
</protein>
<dbReference type="RefSeq" id="WP_164526756.1">
    <property type="nucleotide sequence ID" value="NZ_CP047344.1"/>
</dbReference>
<evidence type="ECO:0000313" key="6">
    <source>
        <dbReference type="Proteomes" id="UP000503287"/>
    </source>
</evidence>
<keyword evidence="1" id="KW-0813">Transport</keyword>
<feature type="domain" description="ABC transporter" evidence="4">
    <location>
        <begin position="4"/>
        <end position="211"/>
    </location>
</feature>
<dbReference type="InterPro" id="IPR017871">
    <property type="entry name" value="ABC_transporter-like_CS"/>
</dbReference>
<dbReference type="InterPro" id="IPR003439">
    <property type="entry name" value="ABC_transporter-like_ATP-bd"/>
</dbReference>